<dbReference type="Proteomes" id="UP000298347">
    <property type="component" value="Unassembled WGS sequence"/>
</dbReference>
<proteinExistence type="predicted"/>
<dbReference type="CDD" id="cd01855">
    <property type="entry name" value="YqeH"/>
    <property type="match status" value="1"/>
</dbReference>
<evidence type="ECO:0000313" key="3">
    <source>
        <dbReference type="Proteomes" id="UP000298347"/>
    </source>
</evidence>
<name>A0A4Z0GSD0_9BACL</name>
<dbReference type="PANTHER" id="PTHR46434">
    <property type="entry name" value="GENETIC INTERACTOR OF PROHIBITINS 3, MITOCHONDRIAL"/>
    <property type="match status" value="1"/>
</dbReference>
<organism evidence="2 3">
    <name type="scientific">Sporolactobacillus shoreae</name>
    <dbReference type="NCBI Taxonomy" id="1465501"/>
    <lineage>
        <taxon>Bacteria</taxon>
        <taxon>Bacillati</taxon>
        <taxon>Bacillota</taxon>
        <taxon>Bacilli</taxon>
        <taxon>Bacillales</taxon>
        <taxon>Sporolactobacillaceae</taxon>
        <taxon>Sporolactobacillus</taxon>
    </lineage>
</organism>
<accession>A0A4Z0GSD0</accession>
<dbReference type="AlphaFoldDB" id="A0A4Z0GSD0"/>
<dbReference type="RefSeq" id="WP_135347578.1">
    <property type="nucleotide sequence ID" value="NZ_SRJD01000003.1"/>
</dbReference>
<dbReference type="EMBL" id="SRJD01000003">
    <property type="protein sequence ID" value="TGA99555.1"/>
    <property type="molecule type" value="Genomic_DNA"/>
</dbReference>
<dbReference type="PROSITE" id="PS51721">
    <property type="entry name" value="G_CP"/>
    <property type="match status" value="1"/>
</dbReference>
<gene>
    <name evidence="2" type="primary">yqeH</name>
    <name evidence="2" type="ORF">E4665_04315</name>
</gene>
<dbReference type="Pfam" id="PF21516">
    <property type="entry name" value="YqeH-like_C"/>
    <property type="match status" value="1"/>
</dbReference>
<comment type="caution">
    <text evidence="2">The sequence shown here is derived from an EMBL/GenBank/DDBJ whole genome shotgun (WGS) entry which is preliminary data.</text>
</comment>
<dbReference type="Pfam" id="PF01926">
    <property type="entry name" value="MMR_HSR1"/>
    <property type="match status" value="1"/>
</dbReference>
<dbReference type="GO" id="GO:0005525">
    <property type="term" value="F:GTP binding"/>
    <property type="evidence" value="ECO:0007669"/>
    <property type="project" value="InterPro"/>
</dbReference>
<dbReference type="InterPro" id="IPR048422">
    <property type="entry name" value="NOA1/YqeH-like_C"/>
</dbReference>
<keyword evidence="3" id="KW-1185">Reference proteome</keyword>
<dbReference type="InterPro" id="IPR006073">
    <property type="entry name" value="GTP-bd"/>
</dbReference>
<evidence type="ECO:0000313" key="2">
    <source>
        <dbReference type="EMBL" id="TGA99555.1"/>
    </source>
</evidence>
<dbReference type="PANTHER" id="PTHR46434:SF1">
    <property type="entry name" value="GENETIC INTERACTOR OF PROHIBITINS 3, MITOCHONDRIAL"/>
    <property type="match status" value="1"/>
</dbReference>
<reference evidence="2 3" key="1">
    <citation type="journal article" date="2015" name="Int. J. Syst. Evol. Microbiol.">
        <title>Sporolactobacillus shoreae sp. nov. and Sporolactobacillus spathodeae sp. nov., two spore-forming lactic acid bacteria isolated from tree barks in Thailand.</title>
        <authorList>
            <person name="Thamacharoensuk T."/>
            <person name="Kitahara M."/>
            <person name="Ohkuma M."/>
            <person name="Thongchul N."/>
            <person name="Tanasupawat S."/>
        </authorList>
    </citation>
    <scope>NUCLEOTIDE SEQUENCE [LARGE SCALE GENOMIC DNA]</scope>
    <source>
        <strain evidence="2 3">BK92</strain>
    </source>
</reference>
<sequence length="366" mass="40564">MDDILCAGCGIKIQTENENAPGYAPPGALKHNPVICRRCFRLKNYNEIQDVPMTGDDFLKLLSKIADADALVVYLVDIFDFSGSWIPGLQRFIGKNPVLLVGNKNDLLPKSTNPNKLKNWLRRSVRGLGLRPVDVLLMSAEKNHGIDDVMQNMEYYRNGRDVYIVGVTNVGKSTFINHLIRQSGNGDGEITTSHFPGTTLDFIGIPLDDGHMLYDTPGVVNLHQAAHFVSEQDYGEIMPSKEIKPKVFQLNEDQTLFLGGLGRIDYTGPGRRSLIVYASNALTVHRTKLENADDLFHRQYGHLLTPPSHRDGLPALKRYDFRTDELNTDIVFSGLGWVTVKGKGARVSAYAPSSISVSVRASIIKG</sequence>
<dbReference type="Gene3D" id="3.40.50.300">
    <property type="entry name" value="P-loop containing nucleotide triphosphate hydrolases"/>
    <property type="match status" value="1"/>
</dbReference>
<dbReference type="SUPFAM" id="SSF52540">
    <property type="entry name" value="P-loop containing nucleoside triphosphate hydrolases"/>
    <property type="match status" value="1"/>
</dbReference>
<dbReference type="OrthoDB" id="9773841at2"/>
<evidence type="ECO:0000259" key="1">
    <source>
        <dbReference type="PROSITE" id="PS51721"/>
    </source>
</evidence>
<dbReference type="InterPro" id="IPR027417">
    <property type="entry name" value="P-loop_NTPase"/>
</dbReference>
<dbReference type="InterPro" id="IPR050896">
    <property type="entry name" value="Mito_lipid_metab_GTPase"/>
</dbReference>
<feature type="domain" description="CP-type G" evidence="1">
    <location>
        <begin position="59"/>
        <end position="222"/>
    </location>
</feature>
<protein>
    <submittedName>
        <fullName evidence="2">Ribosome biogenesis GTPase YqeH</fullName>
    </submittedName>
</protein>
<dbReference type="InterPro" id="IPR019988">
    <property type="entry name" value="GTP-bd_ribosome_bgen_YqeH"/>
</dbReference>
<dbReference type="NCBIfam" id="TIGR03597">
    <property type="entry name" value="GTPase_YqeH"/>
    <property type="match status" value="1"/>
</dbReference>
<dbReference type="InterPro" id="IPR030378">
    <property type="entry name" value="G_CP_dom"/>
</dbReference>